<dbReference type="InterPro" id="IPR000719">
    <property type="entry name" value="Prot_kinase_dom"/>
</dbReference>
<keyword evidence="15" id="KW-0472">Membrane</keyword>
<dbReference type="Proteomes" id="UP000278746">
    <property type="component" value="Unassembled WGS sequence"/>
</dbReference>
<dbReference type="InterPro" id="IPR017441">
    <property type="entry name" value="Protein_kinase_ATP_BS"/>
</dbReference>
<evidence type="ECO:0000259" key="17">
    <source>
        <dbReference type="PROSITE" id="PS51178"/>
    </source>
</evidence>
<comment type="caution">
    <text evidence="18">The sequence shown here is derived from an EMBL/GenBank/DDBJ whole genome shotgun (WGS) entry which is preliminary data.</text>
</comment>
<keyword evidence="19" id="KW-1185">Reference proteome</keyword>
<dbReference type="GO" id="GO:0005524">
    <property type="term" value="F:ATP binding"/>
    <property type="evidence" value="ECO:0007669"/>
    <property type="project" value="UniProtKB-UniRule"/>
</dbReference>
<reference evidence="18 19" key="1">
    <citation type="submission" date="2018-10" db="EMBL/GenBank/DDBJ databases">
        <title>Bacillus Keqinensis sp. nov., a moderately halophilic bacterium isolated from a saline-alkaline lake.</title>
        <authorList>
            <person name="Wang H."/>
        </authorList>
    </citation>
    <scope>NUCLEOTIDE SEQUENCE [LARGE SCALE GENOMIC DNA]</scope>
    <source>
        <strain evidence="18 19">KQ-3</strain>
    </source>
</reference>
<evidence type="ECO:0000256" key="7">
    <source>
        <dbReference type="ARBA" id="ARBA00022840"/>
    </source>
</evidence>
<feature type="domain" description="PASTA" evidence="17">
    <location>
        <begin position="496"/>
        <end position="562"/>
    </location>
</feature>
<evidence type="ECO:0000256" key="15">
    <source>
        <dbReference type="SAM" id="Phobius"/>
    </source>
</evidence>
<dbReference type="PANTHER" id="PTHR43289">
    <property type="entry name" value="MITOGEN-ACTIVATED PROTEIN KINASE KINASE KINASE 20-RELATED"/>
    <property type="match status" value="1"/>
</dbReference>
<dbReference type="SMART" id="SM00220">
    <property type="entry name" value="S_TKc"/>
    <property type="match status" value="1"/>
</dbReference>
<dbReference type="FunFam" id="1.10.510.10:FF:000021">
    <property type="entry name" value="Serine/threonine protein kinase"/>
    <property type="match status" value="1"/>
</dbReference>
<dbReference type="AlphaFoldDB" id="A0A3M7TXY1"/>
<dbReference type="PANTHER" id="PTHR43289:SF34">
    <property type="entry name" value="SERINE_THREONINE-PROTEIN KINASE YBDM-RELATED"/>
    <property type="match status" value="1"/>
</dbReference>
<comment type="subcellular location">
    <subcellularLocation>
        <location evidence="11">Spore membrane</location>
        <topology evidence="11">Single-pass type II membrane protein</topology>
    </subcellularLocation>
</comment>
<dbReference type="InterPro" id="IPR008271">
    <property type="entry name" value="Ser/Thr_kinase_AS"/>
</dbReference>
<evidence type="ECO:0000256" key="8">
    <source>
        <dbReference type="ARBA" id="ARBA00022968"/>
    </source>
</evidence>
<dbReference type="InterPro" id="IPR011009">
    <property type="entry name" value="Kinase-like_dom_sf"/>
</dbReference>
<evidence type="ECO:0000256" key="1">
    <source>
        <dbReference type="ARBA" id="ARBA00012513"/>
    </source>
</evidence>
<sequence length="683" mass="75815">MIGKRLNDRYKILKLIGGGGMADVYLAHDIILDRDVAVKVLKDQFSQDHDFIRRFRREAESASSLAHPNVVNIYDVGEEDRLYYIVMEYVEGPTLKQYIQEQDGLKVDIAVSIMASLSSAIAHAHENRIIHRDIKPHNILIGPDGTPKITDFGIARAISEATITHTNSILGSVHYLSPEQARGGHVTYKSDIYSLGIVLYEMLAGEVPFNGDTAVSIAIKHLQAPLPSIRENKPHIPQSVENAIIKATAKDPFYRYATALDMSEDLSTVLSPSRVNESKYLVDQLSDGHTQAVPVVSEEKEEPEEETMIAGTPLVNAKASNDAAPPKKAGWKKWLTASIIVLALLFGSIYFAFTWLPQWLHVDEVLIPDNLVGMEYEEASQELTDLALRVEIEEFNDEEAPEGTVISHTPREGTTVKVDTLVTLRVSLGAEQVPMEDVTGMSLQEAENALAEFDSIEVQTRVDDSVDDETVLEQSPDPLDPVIPGETTVRLIVSEQPAMTMRNLRGLTRQDVLGYIAEESLLRGDFEEEYSDNVQEGTVISQEPDWGTEVDEITTVRVVFSLGPEPEPETEPEAASETELDSAEEEEDSLPAVANVPFTVNVPEDNNGQVHHIRIAVADSTTDDPVVVVDKEISDSEVFEIAMTLEDEDDIGYIYLYQDDEENAESPFEFTYDYVKSKEENNG</sequence>
<evidence type="ECO:0000256" key="4">
    <source>
        <dbReference type="ARBA" id="ARBA00022679"/>
    </source>
</evidence>
<feature type="domain" description="Protein kinase" evidence="16">
    <location>
        <begin position="10"/>
        <end position="270"/>
    </location>
</feature>
<evidence type="ECO:0000256" key="2">
    <source>
        <dbReference type="ARBA" id="ARBA00022527"/>
    </source>
</evidence>
<evidence type="ECO:0000256" key="10">
    <source>
        <dbReference type="ARBA" id="ARBA00048679"/>
    </source>
</evidence>
<evidence type="ECO:0000313" key="19">
    <source>
        <dbReference type="Proteomes" id="UP000278746"/>
    </source>
</evidence>
<dbReference type="FunFam" id="3.30.200.20:FF:000035">
    <property type="entry name" value="Serine/threonine protein kinase Stk1"/>
    <property type="match status" value="1"/>
</dbReference>
<name>A0A3M7TXY1_9BACI</name>
<evidence type="ECO:0000256" key="14">
    <source>
        <dbReference type="SAM" id="MobiDB-lite"/>
    </source>
</evidence>
<dbReference type="Gene3D" id="3.30.10.20">
    <property type="match status" value="3"/>
</dbReference>
<keyword evidence="4" id="KW-0808">Transferase</keyword>
<keyword evidence="3" id="KW-0309">Germination</keyword>
<dbReference type="NCBIfam" id="NF033483">
    <property type="entry name" value="PknB_PASTA_kin"/>
    <property type="match status" value="1"/>
</dbReference>
<evidence type="ECO:0000313" key="18">
    <source>
        <dbReference type="EMBL" id="RNA69644.1"/>
    </source>
</evidence>
<dbReference type="CDD" id="cd06577">
    <property type="entry name" value="PASTA_pknB"/>
    <property type="match status" value="3"/>
</dbReference>
<feature type="region of interest" description="Disordered" evidence="14">
    <location>
        <begin position="562"/>
        <end position="587"/>
    </location>
</feature>
<dbReference type="OrthoDB" id="9788659at2"/>
<evidence type="ECO:0000259" key="16">
    <source>
        <dbReference type="PROSITE" id="PS50011"/>
    </source>
</evidence>
<proteinExistence type="predicted"/>
<accession>A0A3M7TXY1</accession>
<dbReference type="PROSITE" id="PS51178">
    <property type="entry name" value="PASTA"/>
    <property type="match status" value="3"/>
</dbReference>
<comment type="catalytic activity">
    <reaction evidence="10">
        <text>L-seryl-[protein] + ATP = O-phospho-L-seryl-[protein] + ADP + H(+)</text>
        <dbReference type="Rhea" id="RHEA:17989"/>
        <dbReference type="Rhea" id="RHEA-COMP:9863"/>
        <dbReference type="Rhea" id="RHEA-COMP:11604"/>
        <dbReference type="ChEBI" id="CHEBI:15378"/>
        <dbReference type="ChEBI" id="CHEBI:29999"/>
        <dbReference type="ChEBI" id="CHEBI:30616"/>
        <dbReference type="ChEBI" id="CHEBI:83421"/>
        <dbReference type="ChEBI" id="CHEBI:456216"/>
        <dbReference type="EC" id="2.7.11.1"/>
    </reaction>
</comment>
<keyword evidence="15" id="KW-1133">Transmembrane helix</keyword>
<dbReference type="SMART" id="SM00740">
    <property type="entry name" value="PASTA"/>
    <property type="match status" value="3"/>
</dbReference>
<dbReference type="GO" id="GO:0071224">
    <property type="term" value="P:cellular response to peptidoglycan"/>
    <property type="evidence" value="ECO:0007669"/>
    <property type="project" value="UniProtKB-ARBA"/>
</dbReference>
<feature type="transmembrane region" description="Helical" evidence="15">
    <location>
        <begin position="334"/>
        <end position="356"/>
    </location>
</feature>
<feature type="binding site" evidence="13">
    <location>
        <position position="39"/>
    </location>
    <ligand>
        <name>ATP</name>
        <dbReference type="ChEBI" id="CHEBI:30616"/>
    </ligand>
</feature>
<evidence type="ECO:0000256" key="12">
    <source>
        <dbReference type="ARBA" id="ARBA00070041"/>
    </source>
</evidence>
<organism evidence="18 19">
    <name type="scientific">Alteribacter keqinensis</name>
    <dbReference type="NCBI Taxonomy" id="2483800"/>
    <lineage>
        <taxon>Bacteria</taxon>
        <taxon>Bacillati</taxon>
        <taxon>Bacillota</taxon>
        <taxon>Bacilli</taxon>
        <taxon>Bacillales</taxon>
        <taxon>Bacillaceae</taxon>
        <taxon>Alteribacter</taxon>
    </lineage>
</organism>
<feature type="domain" description="PASTA" evidence="17">
    <location>
        <begin position="429"/>
        <end position="495"/>
    </location>
</feature>
<evidence type="ECO:0000256" key="5">
    <source>
        <dbReference type="ARBA" id="ARBA00022741"/>
    </source>
</evidence>
<keyword evidence="5 13" id="KW-0547">Nucleotide-binding</keyword>
<keyword evidence="7 13" id="KW-0067">ATP-binding</keyword>
<dbReference type="GO" id="GO:0007165">
    <property type="term" value="P:signal transduction"/>
    <property type="evidence" value="ECO:0007669"/>
    <property type="project" value="UniProtKB-ARBA"/>
</dbReference>
<comment type="catalytic activity">
    <reaction evidence="9">
        <text>L-threonyl-[protein] + ATP = O-phospho-L-threonyl-[protein] + ADP + H(+)</text>
        <dbReference type="Rhea" id="RHEA:46608"/>
        <dbReference type="Rhea" id="RHEA-COMP:11060"/>
        <dbReference type="Rhea" id="RHEA-COMP:11605"/>
        <dbReference type="ChEBI" id="CHEBI:15378"/>
        <dbReference type="ChEBI" id="CHEBI:30013"/>
        <dbReference type="ChEBI" id="CHEBI:30616"/>
        <dbReference type="ChEBI" id="CHEBI:61977"/>
        <dbReference type="ChEBI" id="CHEBI:456216"/>
        <dbReference type="EC" id="2.7.11.1"/>
    </reaction>
</comment>
<keyword evidence="2" id="KW-0723">Serine/threonine-protein kinase</keyword>
<evidence type="ECO:0000256" key="13">
    <source>
        <dbReference type="PROSITE-ProRule" id="PRU10141"/>
    </source>
</evidence>
<dbReference type="Pfam" id="PF00069">
    <property type="entry name" value="Pkinase"/>
    <property type="match status" value="1"/>
</dbReference>
<dbReference type="RefSeq" id="WP_122897159.1">
    <property type="nucleotide sequence ID" value="NZ_RHIB01000001.1"/>
</dbReference>
<evidence type="ECO:0000256" key="3">
    <source>
        <dbReference type="ARBA" id="ARBA00022544"/>
    </source>
</evidence>
<dbReference type="Gene3D" id="1.10.510.10">
    <property type="entry name" value="Transferase(Phosphotransferase) domain 1"/>
    <property type="match status" value="1"/>
</dbReference>
<dbReference type="GO" id="GO:0004674">
    <property type="term" value="F:protein serine/threonine kinase activity"/>
    <property type="evidence" value="ECO:0007669"/>
    <property type="project" value="UniProtKB-KW"/>
</dbReference>
<evidence type="ECO:0000256" key="6">
    <source>
        <dbReference type="ARBA" id="ARBA00022777"/>
    </source>
</evidence>
<dbReference type="SUPFAM" id="SSF56112">
    <property type="entry name" value="Protein kinase-like (PK-like)"/>
    <property type="match status" value="1"/>
</dbReference>
<dbReference type="Pfam" id="PF03793">
    <property type="entry name" value="PASTA"/>
    <property type="match status" value="3"/>
</dbReference>
<keyword evidence="15" id="KW-0812">Transmembrane</keyword>
<protein>
    <recommendedName>
        <fullName evidence="12">Serine/threonine-protein kinase PrkC</fullName>
        <ecNumber evidence="1">2.7.11.1</ecNumber>
    </recommendedName>
</protein>
<dbReference type="EC" id="2.7.11.1" evidence="1"/>
<keyword evidence="8" id="KW-0735">Signal-anchor</keyword>
<evidence type="ECO:0000256" key="11">
    <source>
        <dbReference type="ARBA" id="ARBA00060432"/>
    </source>
</evidence>
<dbReference type="PROSITE" id="PS50011">
    <property type="entry name" value="PROTEIN_KINASE_DOM"/>
    <property type="match status" value="1"/>
</dbReference>
<keyword evidence="6 18" id="KW-0418">Kinase</keyword>
<dbReference type="GO" id="GO:0009847">
    <property type="term" value="P:spore germination"/>
    <property type="evidence" value="ECO:0007669"/>
    <property type="project" value="UniProtKB-ARBA"/>
</dbReference>
<gene>
    <name evidence="18" type="primary">pknB</name>
    <name evidence="18" type="ORF">EBO34_06820</name>
</gene>
<dbReference type="PROSITE" id="PS00108">
    <property type="entry name" value="PROTEIN_KINASE_ST"/>
    <property type="match status" value="1"/>
</dbReference>
<dbReference type="PROSITE" id="PS00107">
    <property type="entry name" value="PROTEIN_KINASE_ATP"/>
    <property type="match status" value="1"/>
</dbReference>
<feature type="domain" description="PASTA" evidence="17">
    <location>
        <begin position="367"/>
        <end position="428"/>
    </location>
</feature>
<dbReference type="EMBL" id="RHIB01000001">
    <property type="protein sequence ID" value="RNA69644.1"/>
    <property type="molecule type" value="Genomic_DNA"/>
</dbReference>
<dbReference type="InterPro" id="IPR005543">
    <property type="entry name" value="PASTA_dom"/>
</dbReference>
<dbReference type="Gene3D" id="3.30.200.20">
    <property type="entry name" value="Phosphorylase Kinase, domain 1"/>
    <property type="match status" value="1"/>
</dbReference>
<evidence type="ECO:0000256" key="9">
    <source>
        <dbReference type="ARBA" id="ARBA00047899"/>
    </source>
</evidence>
<feature type="compositionally biased region" description="Acidic residues" evidence="14">
    <location>
        <begin position="566"/>
        <end position="587"/>
    </location>
</feature>
<dbReference type="CDD" id="cd14014">
    <property type="entry name" value="STKc_PknB_like"/>
    <property type="match status" value="1"/>
</dbReference>